<dbReference type="InterPro" id="IPR029061">
    <property type="entry name" value="THDP-binding"/>
</dbReference>
<accession>A0A832A8E6</accession>
<dbReference type="SUPFAM" id="SSF52518">
    <property type="entry name" value="Thiamin diphosphate-binding fold (THDP-binding)"/>
    <property type="match status" value="1"/>
</dbReference>
<dbReference type="GO" id="GO:0004739">
    <property type="term" value="F:pyruvate dehydrogenase (acetyl-transferring) activity"/>
    <property type="evidence" value="ECO:0007669"/>
    <property type="project" value="UniProtKB-UniRule"/>
</dbReference>
<comment type="subunit">
    <text evidence="4">Heterodimer of an alpha and a beta chain.</text>
</comment>
<keyword evidence="4 6" id="KW-0670">Pyruvate</keyword>
<reference evidence="6" key="1">
    <citation type="journal article" date="2020" name="mSystems">
        <title>Genome- and Community-Level Interaction Insights into Carbon Utilization and Element Cycling Functions of Hydrothermarchaeota in Hydrothermal Sediment.</title>
        <authorList>
            <person name="Zhou Z."/>
            <person name="Liu Y."/>
            <person name="Xu W."/>
            <person name="Pan J."/>
            <person name="Luo Z.H."/>
            <person name="Li M."/>
        </authorList>
    </citation>
    <scope>NUCLEOTIDE SEQUENCE [LARGE SCALE GENOMIC DNA]</scope>
    <source>
        <strain evidence="6">SpSt-456</strain>
    </source>
</reference>
<gene>
    <name evidence="6" type="primary">pdhA</name>
    <name evidence="6" type="ORF">ENS06_13695</name>
</gene>
<protein>
    <recommendedName>
        <fullName evidence="4">Pyruvate dehydrogenase E1 component subunit alpha</fullName>
        <ecNumber evidence="4">1.2.4.1</ecNumber>
    </recommendedName>
</protein>
<evidence type="ECO:0000259" key="5">
    <source>
        <dbReference type="Pfam" id="PF00676"/>
    </source>
</evidence>
<evidence type="ECO:0000256" key="2">
    <source>
        <dbReference type="ARBA" id="ARBA00023002"/>
    </source>
</evidence>
<comment type="function">
    <text evidence="4">The pyruvate dehydrogenase complex catalyzes the overall conversion of pyruvate to acetyl-CoA and CO(2). It contains multiple copies of three enzymatic components: pyruvate dehydrogenase (E1), dihydrolipoamide acetyltransferase (E2) and lipoamide dehydrogenase (E3).</text>
</comment>
<dbReference type="AlphaFoldDB" id="A0A832A8E6"/>
<dbReference type="NCBIfam" id="TIGR03181">
    <property type="entry name" value="PDH_E1_alph_x"/>
    <property type="match status" value="1"/>
</dbReference>
<dbReference type="PANTHER" id="PTHR43380:SF1">
    <property type="entry name" value="2-OXOISOVALERATE DEHYDROGENASE SUBUNIT ALPHA, MITOCHONDRIAL"/>
    <property type="match status" value="1"/>
</dbReference>
<organism evidence="6">
    <name type="scientific">Desulfacinum infernum</name>
    <dbReference type="NCBI Taxonomy" id="35837"/>
    <lineage>
        <taxon>Bacteria</taxon>
        <taxon>Pseudomonadati</taxon>
        <taxon>Thermodesulfobacteriota</taxon>
        <taxon>Syntrophobacteria</taxon>
        <taxon>Syntrophobacterales</taxon>
        <taxon>Syntrophobacteraceae</taxon>
        <taxon>Desulfacinum</taxon>
    </lineage>
</organism>
<dbReference type="Gene3D" id="3.40.50.970">
    <property type="match status" value="1"/>
</dbReference>
<evidence type="ECO:0000256" key="1">
    <source>
        <dbReference type="ARBA" id="ARBA00001964"/>
    </source>
</evidence>
<sequence>MPRTRLNVDTPLEFLSILTEDGLVDRDLEPDVSEELLMKLYRFMILGRRFDEKMLQLQRQGRIGTFAPIKGQEASQLGAVAALEPRDWMVPCFRETAAQLWRGTSMESILLYFGGYDEGGRIADGQRDLPVAIPVASQLLHAVGLAWAAKYRGTDEVALTFFGDGATSEGDFHEALNFAAVYQTPTVFVCQNNQWAISIPRSKQTRSRTLAQKALAYEMPGIQVDGNDVLAVYTAAKEAVDRARSGGGPTLVECVTYRMAMHTTADDPSRYRSEEEVLAWARKDPIMRFEKYLTDKGLLSAEKTEEIASAVDASIQEAVRRYEALTQSLGDPLQMFDHHFEELPPTLREQKEELRRLLSAEKEEAPHA</sequence>
<keyword evidence="3 4" id="KW-0786">Thiamine pyrophosphate</keyword>
<proteinExistence type="predicted"/>
<evidence type="ECO:0000256" key="3">
    <source>
        <dbReference type="ARBA" id="ARBA00023052"/>
    </source>
</evidence>
<keyword evidence="2 4" id="KW-0560">Oxidoreductase</keyword>
<comment type="catalytic activity">
    <reaction evidence="4">
        <text>N(6)-[(R)-lipoyl]-L-lysyl-[protein] + pyruvate + H(+) = N(6)-[(R)-S(8)-acetyldihydrolipoyl]-L-lysyl-[protein] + CO2</text>
        <dbReference type="Rhea" id="RHEA:19189"/>
        <dbReference type="Rhea" id="RHEA-COMP:10474"/>
        <dbReference type="Rhea" id="RHEA-COMP:10478"/>
        <dbReference type="ChEBI" id="CHEBI:15361"/>
        <dbReference type="ChEBI" id="CHEBI:15378"/>
        <dbReference type="ChEBI" id="CHEBI:16526"/>
        <dbReference type="ChEBI" id="CHEBI:83099"/>
        <dbReference type="ChEBI" id="CHEBI:83111"/>
        <dbReference type="EC" id="1.2.4.1"/>
    </reaction>
</comment>
<name>A0A832A8E6_9BACT</name>
<dbReference type="CDD" id="cd02000">
    <property type="entry name" value="TPP_E1_PDC_ADC_BCADC"/>
    <property type="match status" value="1"/>
</dbReference>
<feature type="domain" description="Dehydrogenase E1 component" evidence="5">
    <location>
        <begin position="41"/>
        <end position="323"/>
    </location>
</feature>
<evidence type="ECO:0000313" key="6">
    <source>
        <dbReference type="EMBL" id="HFK98360.1"/>
    </source>
</evidence>
<evidence type="ECO:0000256" key="4">
    <source>
        <dbReference type="RuleBase" id="RU366007"/>
    </source>
</evidence>
<dbReference type="GO" id="GO:0009083">
    <property type="term" value="P:branched-chain amino acid catabolic process"/>
    <property type="evidence" value="ECO:0007669"/>
    <property type="project" value="TreeGrafter"/>
</dbReference>
<dbReference type="EMBL" id="DSTK01000039">
    <property type="protein sequence ID" value="HFK98360.1"/>
    <property type="molecule type" value="Genomic_DNA"/>
</dbReference>
<dbReference type="Pfam" id="PF00676">
    <property type="entry name" value="E1_dh"/>
    <property type="match status" value="1"/>
</dbReference>
<comment type="caution">
    <text evidence="6">The sequence shown here is derived from an EMBL/GenBank/DDBJ whole genome shotgun (WGS) entry which is preliminary data.</text>
</comment>
<dbReference type="PANTHER" id="PTHR43380">
    <property type="entry name" value="2-OXOISOVALERATE DEHYDROGENASE SUBUNIT ALPHA, MITOCHONDRIAL"/>
    <property type="match status" value="1"/>
</dbReference>
<dbReference type="InterPro" id="IPR001017">
    <property type="entry name" value="DH_E1"/>
</dbReference>
<dbReference type="EC" id="1.2.4.1" evidence="4"/>
<dbReference type="InterPro" id="IPR050771">
    <property type="entry name" value="Alpha-ketoacid_DH_E1_comp"/>
</dbReference>
<comment type="cofactor">
    <cofactor evidence="1 4">
        <name>thiamine diphosphate</name>
        <dbReference type="ChEBI" id="CHEBI:58937"/>
    </cofactor>
</comment>
<dbReference type="InterPro" id="IPR017596">
    <property type="entry name" value="PdhA/BkdA"/>
</dbReference>